<dbReference type="Proteomes" id="UP001595629">
    <property type="component" value="Unassembled WGS sequence"/>
</dbReference>
<keyword evidence="1" id="KW-0175">Coiled coil</keyword>
<sequence length="91" mass="10249">MLARLQNAQDYVARCIAAGDESLLPLFERLEQEILVAEKKKNALERARYMAAKYRAENVVAFSNKTPASNGTAFGARLRTDARRAHVLERI</sequence>
<organism evidence="2 3">
    <name type="scientific">Lutimaribacter marinistellae</name>
    <dbReference type="NCBI Taxonomy" id="1820329"/>
    <lineage>
        <taxon>Bacteria</taxon>
        <taxon>Pseudomonadati</taxon>
        <taxon>Pseudomonadota</taxon>
        <taxon>Alphaproteobacteria</taxon>
        <taxon>Rhodobacterales</taxon>
        <taxon>Roseobacteraceae</taxon>
        <taxon>Lutimaribacter</taxon>
    </lineage>
</organism>
<accession>A0ABV7TFH6</accession>
<feature type="coiled-coil region" evidence="1">
    <location>
        <begin position="27"/>
        <end position="57"/>
    </location>
</feature>
<dbReference type="RefSeq" id="WP_386734955.1">
    <property type="nucleotide sequence ID" value="NZ_JBHRXI010000006.1"/>
</dbReference>
<dbReference type="EMBL" id="JBHRXI010000006">
    <property type="protein sequence ID" value="MFC3613766.1"/>
    <property type="molecule type" value="Genomic_DNA"/>
</dbReference>
<protein>
    <submittedName>
        <fullName evidence="2">Uncharacterized protein</fullName>
    </submittedName>
</protein>
<gene>
    <name evidence="2" type="ORF">ACFORG_08340</name>
</gene>
<evidence type="ECO:0000313" key="2">
    <source>
        <dbReference type="EMBL" id="MFC3613766.1"/>
    </source>
</evidence>
<proteinExistence type="predicted"/>
<evidence type="ECO:0000313" key="3">
    <source>
        <dbReference type="Proteomes" id="UP001595629"/>
    </source>
</evidence>
<name>A0ABV7TFH6_9RHOB</name>
<keyword evidence="3" id="KW-1185">Reference proteome</keyword>
<comment type="caution">
    <text evidence="2">The sequence shown here is derived from an EMBL/GenBank/DDBJ whole genome shotgun (WGS) entry which is preliminary data.</text>
</comment>
<evidence type="ECO:0000256" key="1">
    <source>
        <dbReference type="SAM" id="Coils"/>
    </source>
</evidence>
<reference evidence="3" key="1">
    <citation type="journal article" date="2019" name="Int. J. Syst. Evol. Microbiol.">
        <title>The Global Catalogue of Microorganisms (GCM) 10K type strain sequencing project: providing services to taxonomists for standard genome sequencing and annotation.</title>
        <authorList>
            <consortium name="The Broad Institute Genomics Platform"/>
            <consortium name="The Broad Institute Genome Sequencing Center for Infectious Disease"/>
            <person name="Wu L."/>
            <person name="Ma J."/>
        </authorList>
    </citation>
    <scope>NUCLEOTIDE SEQUENCE [LARGE SCALE GENOMIC DNA]</scope>
    <source>
        <strain evidence="3">KCTC 42911</strain>
    </source>
</reference>